<comment type="subunit">
    <text evidence="9">Homotetramer.</text>
</comment>
<comment type="pathway">
    <text evidence="9">Glycan biosynthesis; glycogen biosynthesis.</text>
</comment>
<dbReference type="PANTHER" id="PTHR43523:SF2">
    <property type="entry name" value="GLUCOSE-1-PHOSPHATE ADENYLYLTRANSFERASE"/>
    <property type="match status" value="1"/>
</dbReference>
<dbReference type="Gene3D" id="2.160.10.10">
    <property type="entry name" value="Hexapeptide repeat proteins"/>
    <property type="match status" value="1"/>
</dbReference>
<dbReference type="PROSITE" id="PS00810">
    <property type="entry name" value="ADP_GLC_PYROPHOSPH_3"/>
    <property type="match status" value="1"/>
</dbReference>
<evidence type="ECO:0000256" key="9">
    <source>
        <dbReference type="HAMAP-Rule" id="MF_00624"/>
    </source>
</evidence>
<dbReference type="CDD" id="cd02508">
    <property type="entry name" value="ADP_Glucose_PP"/>
    <property type="match status" value="1"/>
</dbReference>
<feature type="site" description="Could play a key role in the communication between the regulatory and the substrate sites" evidence="9">
    <location>
        <position position="99"/>
    </location>
</feature>
<dbReference type="SUPFAM" id="SSF51161">
    <property type="entry name" value="Trimeric LpxA-like enzymes"/>
    <property type="match status" value="1"/>
</dbReference>
<evidence type="ECO:0000256" key="3">
    <source>
        <dbReference type="ARBA" id="ARBA00022679"/>
    </source>
</evidence>
<keyword evidence="3 9" id="KW-0808">Transferase</keyword>
<dbReference type="RefSeq" id="WP_226539072.1">
    <property type="nucleotide sequence ID" value="NZ_CP129013.1"/>
</dbReference>
<reference evidence="12 13" key="1">
    <citation type="submission" date="2023-06" db="EMBL/GenBank/DDBJ databases">
        <title>Five Gram-positive bacteria isolated from mangrove sediments in Shenzhen, Guangdong, China.</title>
        <authorList>
            <person name="Yu S."/>
            <person name="Zheng W."/>
            <person name="Huang Y."/>
        </authorList>
    </citation>
    <scope>NUCLEOTIDE SEQUENCE [LARGE SCALE GENOMIC DNA]</scope>
    <source>
        <strain evidence="12 13">SaN35-3</strain>
    </source>
</reference>
<keyword evidence="7 9" id="KW-0320">Glycogen biosynthesis</keyword>
<gene>
    <name evidence="9" type="primary">glgC</name>
    <name evidence="12" type="ORF">LC087_09515</name>
</gene>
<dbReference type="InterPro" id="IPR005836">
    <property type="entry name" value="ADP_Glu_pyroP_CS"/>
</dbReference>
<feature type="binding site" evidence="9">
    <location>
        <begin position="180"/>
        <end position="181"/>
    </location>
    <ligand>
        <name>alpha-D-glucose 1-phosphate</name>
        <dbReference type="ChEBI" id="CHEBI:58601"/>
    </ligand>
</feature>
<dbReference type="InterPro" id="IPR029044">
    <property type="entry name" value="Nucleotide-diphossugar_trans"/>
</dbReference>
<feature type="domain" description="Nucleotidyl transferase" evidence="10">
    <location>
        <begin position="8"/>
        <end position="261"/>
    </location>
</feature>
<dbReference type="Pfam" id="PF24894">
    <property type="entry name" value="Hexapep_GlmU"/>
    <property type="match status" value="1"/>
</dbReference>
<evidence type="ECO:0000313" key="13">
    <source>
        <dbReference type="Proteomes" id="UP001197974"/>
    </source>
</evidence>
<evidence type="ECO:0000256" key="7">
    <source>
        <dbReference type="ARBA" id="ARBA00023056"/>
    </source>
</evidence>
<sequence>MTKKKCVAMLLAGGKGSRLGSLTKNIAKPAVPFAGKYRIIDFPLSNCSNSGIDTVGILTQYQPLELHSYIGIGSAWDLDRKDGGVSVLPPYAESSEVRWYKGTASAIYHNLNYLKQYDPEYVLILSGDHIYKMDYSLMLDYHIEKKADVSISVIEVPWDEASRFGIMNTDEHMIVKEFDEKPQYPKNNLASMGIYIFNWSILKDFLEMDERNPYSSNDFGKDVIPLLIDEGKKLVAYPFEGYWKDVGTVKSLWEANMDLLEERPQLNLFDYYWRIYSVNPNHPPQYIDDKAVVVESLVNEGCFVSGNVENSVLFQGVTVGNNSFIKKSVIMPNAVIGENVFIENAIVPSDVEIPNGFILKLEENQDEIILVTEEMIEQSNISP</sequence>
<evidence type="ECO:0000256" key="1">
    <source>
        <dbReference type="ARBA" id="ARBA00010443"/>
    </source>
</evidence>
<dbReference type="InterPro" id="IPR056818">
    <property type="entry name" value="GlmU/GlgC-like_hexapep"/>
</dbReference>
<evidence type="ECO:0000256" key="5">
    <source>
        <dbReference type="ARBA" id="ARBA00022741"/>
    </source>
</evidence>
<feature type="binding site" evidence="9">
    <location>
        <position position="191"/>
    </location>
    <ligand>
        <name>alpha-D-glucose 1-phosphate</name>
        <dbReference type="ChEBI" id="CHEBI:58601"/>
    </ligand>
</feature>
<feature type="binding site" evidence="9">
    <location>
        <position position="100"/>
    </location>
    <ligand>
        <name>alpha-D-glucose 1-phosphate</name>
        <dbReference type="ChEBI" id="CHEBI:58601"/>
    </ligand>
</feature>
<evidence type="ECO:0000256" key="2">
    <source>
        <dbReference type="ARBA" id="ARBA00022600"/>
    </source>
</evidence>
<evidence type="ECO:0000259" key="11">
    <source>
        <dbReference type="Pfam" id="PF24894"/>
    </source>
</evidence>
<dbReference type="PANTHER" id="PTHR43523">
    <property type="entry name" value="GLUCOSE-1-PHOSPHATE ADENYLYLTRANSFERASE-RELATED"/>
    <property type="match status" value="1"/>
</dbReference>
<dbReference type="PROSITE" id="PS00809">
    <property type="entry name" value="ADP_GLC_PYROPHOSPH_2"/>
    <property type="match status" value="1"/>
</dbReference>
<dbReference type="SUPFAM" id="SSF53448">
    <property type="entry name" value="Nucleotide-diphospho-sugar transferases"/>
    <property type="match status" value="1"/>
</dbReference>
<dbReference type="NCBIfam" id="NF003670">
    <property type="entry name" value="PRK05293.1"/>
    <property type="match status" value="1"/>
</dbReference>
<dbReference type="InterPro" id="IPR011004">
    <property type="entry name" value="Trimer_LpxA-like_sf"/>
</dbReference>
<evidence type="ECO:0000256" key="6">
    <source>
        <dbReference type="ARBA" id="ARBA00022840"/>
    </source>
</evidence>
<dbReference type="EMBL" id="CP129013">
    <property type="protein sequence ID" value="WLR41205.1"/>
    <property type="molecule type" value="Genomic_DNA"/>
</dbReference>
<evidence type="ECO:0000313" key="12">
    <source>
        <dbReference type="EMBL" id="WLR41205.1"/>
    </source>
</evidence>
<organism evidence="12 13">
    <name type="scientific">Bacillus carboniphilus</name>
    <dbReference type="NCBI Taxonomy" id="86663"/>
    <lineage>
        <taxon>Bacteria</taxon>
        <taxon>Bacillati</taxon>
        <taxon>Bacillota</taxon>
        <taxon>Bacilli</taxon>
        <taxon>Bacillales</taxon>
        <taxon>Bacillaceae</taxon>
        <taxon>Bacillus</taxon>
    </lineage>
</organism>
<dbReference type="CDD" id="cd04651">
    <property type="entry name" value="LbH_G1P_AT_C"/>
    <property type="match status" value="1"/>
</dbReference>
<evidence type="ECO:0000256" key="4">
    <source>
        <dbReference type="ARBA" id="ARBA00022695"/>
    </source>
</evidence>
<dbReference type="GO" id="GO:0008878">
    <property type="term" value="F:glucose-1-phosphate adenylyltransferase activity"/>
    <property type="evidence" value="ECO:0007669"/>
    <property type="project" value="UniProtKB-EC"/>
</dbReference>
<keyword evidence="4 9" id="KW-0548">Nucleotidyltransferase</keyword>
<proteinExistence type="inferred from homology"/>
<feature type="site" description="Could play a key role in the communication between the regulatory and the substrate sites" evidence="9">
    <location>
        <position position="60"/>
    </location>
</feature>
<keyword evidence="2 9" id="KW-0321">Glycogen metabolism</keyword>
<feature type="binding site" evidence="9">
    <location>
        <position position="165"/>
    </location>
    <ligand>
        <name>alpha-D-glucose 1-phosphate</name>
        <dbReference type="ChEBI" id="CHEBI:58601"/>
    </ligand>
</feature>
<dbReference type="InterPro" id="IPR005835">
    <property type="entry name" value="NTP_transferase_dom"/>
</dbReference>
<keyword evidence="8 9" id="KW-0119">Carbohydrate metabolism</keyword>
<comment type="catalytic activity">
    <reaction evidence="9">
        <text>alpha-D-glucose 1-phosphate + ATP + H(+) = ADP-alpha-D-glucose + diphosphate</text>
        <dbReference type="Rhea" id="RHEA:12120"/>
        <dbReference type="ChEBI" id="CHEBI:15378"/>
        <dbReference type="ChEBI" id="CHEBI:30616"/>
        <dbReference type="ChEBI" id="CHEBI:33019"/>
        <dbReference type="ChEBI" id="CHEBI:57498"/>
        <dbReference type="ChEBI" id="CHEBI:58601"/>
        <dbReference type="EC" id="2.7.7.27"/>
    </reaction>
</comment>
<keyword evidence="13" id="KW-1185">Reference proteome</keyword>
<keyword evidence="6 9" id="KW-0067">ATP-binding</keyword>
<feature type="domain" description="Glucose-1-phosphate adenylyltransferase/Bifunctional protein GlmU-like C-terminal hexapeptide" evidence="11">
    <location>
        <begin position="289"/>
        <end position="367"/>
    </location>
</feature>
<dbReference type="HAMAP" id="MF_00624">
    <property type="entry name" value="GlgC"/>
    <property type="match status" value="1"/>
</dbReference>
<comment type="function">
    <text evidence="9">Involved in the biosynthesis of ADP-glucose, a building block required for the elongation reactions to produce glycogen. Catalyzes the reaction between ATP and alpha-D-glucose 1-phosphate (G1P) to produce pyrophosphate and ADP-Glc.</text>
</comment>
<dbReference type="PROSITE" id="PS00808">
    <property type="entry name" value="ADP_GLC_PYROPHOSPH_1"/>
    <property type="match status" value="1"/>
</dbReference>
<dbReference type="Gene3D" id="3.90.550.10">
    <property type="entry name" value="Spore Coat Polysaccharide Biosynthesis Protein SpsA, Chain A"/>
    <property type="match status" value="1"/>
</dbReference>
<keyword evidence="5 9" id="KW-0547">Nucleotide-binding</keyword>
<evidence type="ECO:0000259" key="10">
    <source>
        <dbReference type="Pfam" id="PF00483"/>
    </source>
</evidence>
<dbReference type="NCBIfam" id="TIGR02091">
    <property type="entry name" value="glgC"/>
    <property type="match status" value="1"/>
</dbReference>
<evidence type="ECO:0000256" key="8">
    <source>
        <dbReference type="ARBA" id="ARBA00023277"/>
    </source>
</evidence>
<dbReference type="Pfam" id="PF00483">
    <property type="entry name" value="NTP_transferase"/>
    <property type="match status" value="1"/>
</dbReference>
<accession>A0ABY9JS23</accession>
<dbReference type="Proteomes" id="UP001197974">
    <property type="component" value="Chromosome"/>
</dbReference>
<protein>
    <recommendedName>
        <fullName evidence="9">Glucose-1-phosphate adenylyltransferase</fullName>
        <ecNumber evidence="9">2.7.7.27</ecNumber>
    </recommendedName>
    <alternativeName>
        <fullName evidence="9">ADP-glucose pyrophosphorylase</fullName>
        <shortName evidence="9">ADPGlc PPase</shortName>
    </alternativeName>
    <alternativeName>
        <fullName evidence="9">ADP-glucose synthase</fullName>
    </alternativeName>
</protein>
<dbReference type="InterPro" id="IPR023049">
    <property type="entry name" value="GlgC_bac"/>
</dbReference>
<name>A0ABY9JS23_9BACI</name>
<dbReference type="InterPro" id="IPR011831">
    <property type="entry name" value="ADP-Glc_PPase"/>
</dbReference>
<dbReference type="EC" id="2.7.7.27" evidence="9"/>
<comment type="similarity">
    <text evidence="1 9">Belongs to the bacterial/plant glucose-1-phosphate adenylyltransferase family.</text>
</comment>